<gene>
    <name evidence="1" type="ORF">MTR67_017390</name>
</gene>
<evidence type="ECO:0008006" key="3">
    <source>
        <dbReference type="Google" id="ProtNLM"/>
    </source>
</evidence>
<organism evidence="1 2">
    <name type="scientific">Solanum verrucosum</name>
    <dbReference type="NCBI Taxonomy" id="315347"/>
    <lineage>
        <taxon>Eukaryota</taxon>
        <taxon>Viridiplantae</taxon>
        <taxon>Streptophyta</taxon>
        <taxon>Embryophyta</taxon>
        <taxon>Tracheophyta</taxon>
        <taxon>Spermatophyta</taxon>
        <taxon>Magnoliopsida</taxon>
        <taxon>eudicotyledons</taxon>
        <taxon>Gunneridae</taxon>
        <taxon>Pentapetalae</taxon>
        <taxon>asterids</taxon>
        <taxon>lamiids</taxon>
        <taxon>Solanales</taxon>
        <taxon>Solanaceae</taxon>
        <taxon>Solanoideae</taxon>
        <taxon>Solaneae</taxon>
        <taxon>Solanum</taxon>
    </lineage>
</organism>
<sequence length="69" mass="7787">MFMKILSYDSENREVVSPVNPNVGGTKARVRGFTSMNHPEFLKSKVEEDPQEFINEVCNIIGNYGCDFG</sequence>
<name>A0AAF0QKD8_SOLVR</name>
<dbReference type="AlphaFoldDB" id="A0AAF0QKD8"/>
<proteinExistence type="predicted"/>
<protein>
    <recommendedName>
        <fullName evidence="3">Gag-pol polyprotein</fullName>
    </recommendedName>
</protein>
<evidence type="ECO:0000313" key="2">
    <source>
        <dbReference type="Proteomes" id="UP001234989"/>
    </source>
</evidence>
<keyword evidence="2" id="KW-1185">Reference proteome</keyword>
<accession>A0AAF0QKD8</accession>
<evidence type="ECO:0000313" key="1">
    <source>
        <dbReference type="EMBL" id="WMV24005.1"/>
    </source>
</evidence>
<reference evidence="1" key="1">
    <citation type="submission" date="2023-08" db="EMBL/GenBank/DDBJ databases">
        <title>A de novo genome assembly of Solanum verrucosum Schlechtendal, a Mexican diploid species geographically isolated from the other diploid A-genome species in potato relatives.</title>
        <authorList>
            <person name="Hosaka K."/>
        </authorList>
    </citation>
    <scope>NUCLEOTIDE SEQUENCE</scope>
    <source>
        <tissue evidence="1">Young leaves</tissue>
    </source>
</reference>
<dbReference type="Proteomes" id="UP001234989">
    <property type="component" value="Chromosome 4"/>
</dbReference>
<dbReference type="EMBL" id="CP133615">
    <property type="protein sequence ID" value="WMV24005.1"/>
    <property type="molecule type" value="Genomic_DNA"/>
</dbReference>